<reference evidence="1" key="1">
    <citation type="journal article" date="2020" name="Phytopathology">
        <title>Genome Sequence Resources of Colletotrichum truncatum, C. plurivorum, C. musicola, and C. sojae: Four Species Pathogenic to Soybean (Glycine max).</title>
        <authorList>
            <person name="Rogerio F."/>
            <person name="Boufleur T.R."/>
            <person name="Ciampi-Guillardi M."/>
            <person name="Sukno S.A."/>
            <person name="Thon M.R."/>
            <person name="Massola Junior N.S."/>
            <person name="Baroncelli R."/>
        </authorList>
    </citation>
    <scope>NUCLEOTIDE SEQUENCE</scope>
    <source>
        <strain evidence="1">LFN00145</strain>
    </source>
</reference>
<gene>
    <name evidence="1" type="ORF">CPLU01_02874</name>
</gene>
<name>A0A8H6KUY2_9PEZI</name>
<accession>A0A8H6KUY2</accession>
<proteinExistence type="predicted"/>
<evidence type="ECO:0000313" key="2">
    <source>
        <dbReference type="Proteomes" id="UP000654918"/>
    </source>
</evidence>
<dbReference type="EMBL" id="WIGO01000023">
    <property type="protein sequence ID" value="KAF6837765.1"/>
    <property type="molecule type" value="Genomic_DNA"/>
</dbReference>
<keyword evidence="2" id="KW-1185">Reference proteome</keyword>
<comment type="caution">
    <text evidence="1">The sequence shown here is derived from an EMBL/GenBank/DDBJ whole genome shotgun (WGS) entry which is preliminary data.</text>
</comment>
<protein>
    <submittedName>
        <fullName evidence="1">Uncharacterized protein</fullName>
    </submittedName>
</protein>
<sequence>MNLNRKDDTVSSMFRDAERHGDRVASMVSLTCHWNPTSRSENDTVFRKFEIWNWCLLMLYLQADTAHDSDIKKYNIIFIKSSSSGGGGGGGGGNWTTGFGQTGYLETLTWTGRRAITALVQSHVNTPRKRMIPKKTMDYRVMPATSNPARYEKLSVLVPNCACLTTIRSRWARKANRKEEED</sequence>
<dbReference type="Proteomes" id="UP000654918">
    <property type="component" value="Unassembled WGS sequence"/>
</dbReference>
<dbReference type="AlphaFoldDB" id="A0A8H6KUY2"/>
<organism evidence="1 2">
    <name type="scientific">Colletotrichum plurivorum</name>
    <dbReference type="NCBI Taxonomy" id="2175906"/>
    <lineage>
        <taxon>Eukaryota</taxon>
        <taxon>Fungi</taxon>
        <taxon>Dikarya</taxon>
        <taxon>Ascomycota</taxon>
        <taxon>Pezizomycotina</taxon>
        <taxon>Sordariomycetes</taxon>
        <taxon>Hypocreomycetidae</taxon>
        <taxon>Glomerellales</taxon>
        <taxon>Glomerellaceae</taxon>
        <taxon>Colletotrichum</taxon>
        <taxon>Colletotrichum orchidearum species complex</taxon>
    </lineage>
</organism>
<evidence type="ECO:0000313" key="1">
    <source>
        <dbReference type="EMBL" id="KAF6837765.1"/>
    </source>
</evidence>